<protein>
    <submittedName>
        <fullName evidence="7">Uncharacterized protein</fullName>
    </submittedName>
</protein>
<comment type="subcellular location">
    <subcellularLocation>
        <location evidence="1">Mitochondrion membrane</location>
        <topology evidence="1">Single-pass membrane protein</topology>
    </subcellularLocation>
</comment>
<evidence type="ECO:0000256" key="5">
    <source>
        <dbReference type="ARBA" id="ARBA00023136"/>
    </source>
</evidence>
<dbReference type="Pfam" id="PF14960">
    <property type="entry name" value="ATP_synth_reg"/>
    <property type="match status" value="1"/>
</dbReference>
<organism evidence="7 8">
    <name type="scientific">Danionella cerebrum</name>
    <dbReference type="NCBI Taxonomy" id="2873325"/>
    <lineage>
        <taxon>Eukaryota</taxon>
        <taxon>Metazoa</taxon>
        <taxon>Chordata</taxon>
        <taxon>Craniata</taxon>
        <taxon>Vertebrata</taxon>
        <taxon>Euteleostomi</taxon>
        <taxon>Actinopterygii</taxon>
        <taxon>Neopterygii</taxon>
        <taxon>Teleostei</taxon>
        <taxon>Ostariophysi</taxon>
        <taxon>Cypriniformes</taxon>
        <taxon>Danionidae</taxon>
        <taxon>Danioninae</taxon>
        <taxon>Danionella</taxon>
    </lineage>
</organism>
<name>A0A553MSK0_9TELE</name>
<reference evidence="7 8" key="1">
    <citation type="journal article" date="2019" name="Sci. Data">
        <title>Hybrid genome assembly and annotation of Danionella translucida.</title>
        <authorList>
            <person name="Kadobianskyi M."/>
            <person name="Schulze L."/>
            <person name="Schuelke M."/>
            <person name="Judkewitz B."/>
        </authorList>
    </citation>
    <scope>NUCLEOTIDE SEQUENCE [LARGE SCALE GENOMIC DNA]</scope>
    <source>
        <strain evidence="7 8">Bolton</strain>
    </source>
</reference>
<evidence type="ECO:0000313" key="7">
    <source>
        <dbReference type="EMBL" id="TRY56168.1"/>
    </source>
</evidence>
<evidence type="ECO:0000256" key="3">
    <source>
        <dbReference type="ARBA" id="ARBA00022989"/>
    </source>
</evidence>
<accession>A0A553MSK0</accession>
<evidence type="ECO:0000256" key="2">
    <source>
        <dbReference type="ARBA" id="ARBA00022692"/>
    </source>
</evidence>
<keyword evidence="4" id="KW-0496">Mitochondrion</keyword>
<feature type="transmembrane region" description="Helical" evidence="6">
    <location>
        <begin position="31"/>
        <end position="48"/>
    </location>
</feature>
<evidence type="ECO:0000256" key="6">
    <source>
        <dbReference type="SAM" id="Phobius"/>
    </source>
</evidence>
<dbReference type="STRING" id="623744.A0A553MSK0"/>
<dbReference type="EMBL" id="SRMA01027293">
    <property type="protein sequence ID" value="TRY56169.1"/>
    <property type="molecule type" value="Genomic_DNA"/>
</dbReference>
<sequence>MGHDSGTEHQFTGFSKYFNSWTITGRRNCVLGTYASIALIAFGIYMYRSGKKNKVTARHFVDAAWNIDAAFHVLVFDLCTCRK</sequence>
<keyword evidence="5 6" id="KW-0472">Membrane</keyword>
<dbReference type="EMBL" id="SRMA01027293">
    <property type="protein sequence ID" value="TRY56168.1"/>
    <property type="molecule type" value="Genomic_DNA"/>
</dbReference>
<comment type="caution">
    <text evidence="7">The sequence shown here is derived from an EMBL/GenBank/DDBJ whole genome shotgun (WGS) entry which is preliminary data.</text>
</comment>
<evidence type="ECO:0000256" key="1">
    <source>
        <dbReference type="ARBA" id="ARBA00004304"/>
    </source>
</evidence>
<dbReference type="Proteomes" id="UP000316079">
    <property type="component" value="Unassembled WGS sequence"/>
</dbReference>
<dbReference type="PANTHER" id="PTHR34038:SF1">
    <property type="entry name" value="ATP SYNTHASE MEMBRANE SUBUNIT K, MITOCHONDRIAL"/>
    <property type="match status" value="1"/>
</dbReference>
<dbReference type="AlphaFoldDB" id="A0A553MSK0"/>
<evidence type="ECO:0000313" key="8">
    <source>
        <dbReference type="Proteomes" id="UP000316079"/>
    </source>
</evidence>
<dbReference type="InterPro" id="IPR009125">
    <property type="entry name" value="ATPMK"/>
</dbReference>
<dbReference type="PANTHER" id="PTHR34038">
    <property type="entry name" value="ATP SYNTHASE MEMBRANE SUBUNIT DAPIT, MITOCHONDRIAL"/>
    <property type="match status" value="1"/>
</dbReference>
<dbReference type="GO" id="GO:0031966">
    <property type="term" value="C:mitochondrial membrane"/>
    <property type="evidence" value="ECO:0007669"/>
    <property type="project" value="UniProtKB-SubCell"/>
</dbReference>
<proteinExistence type="predicted"/>
<dbReference type="OrthoDB" id="9435504at2759"/>
<reference evidence="7" key="2">
    <citation type="submission" date="2019-04" db="EMBL/GenBank/DDBJ databases">
        <authorList>
            <person name="Kadobianskyi M."/>
            <person name="Schulze L."/>
            <person name="Schuelke M."/>
            <person name="Judkewitz B."/>
        </authorList>
    </citation>
    <scope>NUCLEOTIDE SEQUENCE</scope>
    <source>
        <strain evidence="7">Bolton</strain>
        <tissue evidence="7">Whole-body</tissue>
    </source>
</reference>
<keyword evidence="8" id="KW-1185">Reference proteome</keyword>
<gene>
    <name evidence="7" type="ORF">DNTS_002526</name>
</gene>
<keyword evidence="2 6" id="KW-0812">Transmembrane</keyword>
<evidence type="ECO:0000256" key="4">
    <source>
        <dbReference type="ARBA" id="ARBA00023128"/>
    </source>
</evidence>
<keyword evidence="3 6" id="KW-1133">Transmembrane helix</keyword>
<dbReference type="PRINTS" id="PR01821">
    <property type="entry name" value="DAPIT"/>
</dbReference>